<accession>A0ABR1XGZ0</accession>
<proteinExistence type="predicted"/>
<dbReference type="Proteomes" id="UP001456524">
    <property type="component" value="Unassembled WGS sequence"/>
</dbReference>
<keyword evidence="2" id="KW-1185">Reference proteome</keyword>
<comment type="caution">
    <text evidence="1">The sequence shown here is derived from an EMBL/GenBank/DDBJ whole genome shotgun (WGS) entry which is preliminary data.</text>
</comment>
<evidence type="ECO:0000313" key="1">
    <source>
        <dbReference type="EMBL" id="KAK8154587.1"/>
    </source>
</evidence>
<sequence>MVLIETPNRQDFKWILKQCLIHYLKRRKISKDTTATFLCLFGLEETPTNITSPRLNDFFHASWKRTYPWKVKKLSLGEYFRLIPRIDGLPLHAHSVKGQIELECALKQETCVLSTTHTTLAVHFQGLCRFPDPMEIEHSTKQSPLNFHLPSKVSGYFRSTMQCLASSLADPTRQAIDIHGPPQLFKECLARIMVVDEREVLDHIELGLREIHRFMTNPAWLRSLMSQWQWLMFFWRAHFQSSHELKQQLT</sequence>
<organism evidence="1 2">
    <name type="scientific">Phyllosticta citrichinensis</name>
    <dbReference type="NCBI Taxonomy" id="1130410"/>
    <lineage>
        <taxon>Eukaryota</taxon>
        <taxon>Fungi</taxon>
        <taxon>Dikarya</taxon>
        <taxon>Ascomycota</taxon>
        <taxon>Pezizomycotina</taxon>
        <taxon>Dothideomycetes</taxon>
        <taxon>Dothideomycetes incertae sedis</taxon>
        <taxon>Botryosphaeriales</taxon>
        <taxon>Phyllostictaceae</taxon>
        <taxon>Phyllosticta</taxon>
    </lineage>
</organism>
<evidence type="ECO:0000313" key="2">
    <source>
        <dbReference type="Proteomes" id="UP001456524"/>
    </source>
</evidence>
<protein>
    <submittedName>
        <fullName evidence="1">Uncharacterized protein</fullName>
    </submittedName>
</protein>
<reference evidence="1 2" key="1">
    <citation type="journal article" date="2022" name="G3 (Bethesda)">
        <title>Enemy or ally: a genomic approach to elucidate the lifestyle of Phyllosticta citrichinaensis.</title>
        <authorList>
            <person name="Buijs V.A."/>
            <person name="Groenewald J.Z."/>
            <person name="Haridas S."/>
            <person name="LaButti K.M."/>
            <person name="Lipzen A."/>
            <person name="Martin F.M."/>
            <person name="Barry K."/>
            <person name="Grigoriev I.V."/>
            <person name="Crous P.W."/>
            <person name="Seidl M.F."/>
        </authorList>
    </citation>
    <scope>NUCLEOTIDE SEQUENCE [LARGE SCALE GENOMIC DNA]</scope>
    <source>
        <strain evidence="1 2">CBS 129764</strain>
    </source>
</reference>
<dbReference type="EMBL" id="JBBWUH010000011">
    <property type="protein sequence ID" value="KAK8154587.1"/>
    <property type="molecule type" value="Genomic_DNA"/>
</dbReference>
<gene>
    <name evidence="1" type="ORF">IWX90DRAFT_59217</name>
</gene>
<name>A0ABR1XGZ0_9PEZI</name>